<keyword evidence="3" id="KW-0813">Transport</keyword>
<dbReference type="SUPFAM" id="SSF160240">
    <property type="entry name" value="Cation efflux protein cytoplasmic domain-like"/>
    <property type="match status" value="1"/>
</dbReference>
<dbReference type="Gene3D" id="3.30.70.1350">
    <property type="entry name" value="Cation efflux protein, cytoplasmic domain"/>
    <property type="match status" value="1"/>
</dbReference>
<reference evidence="12 13" key="1">
    <citation type="submission" date="2020-08" db="EMBL/GenBank/DDBJ databases">
        <title>Genomic Encyclopedia of Type Strains, Phase IV (KMG-IV): sequencing the most valuable type-strain genomes for metagenomic binning, comparative biology and taxonomic classification.</title>
        <authorList>
            <person name="Goeker M."/>
        </authorList>
    </citation>
    <scope>NUCLEOTIDE SEQUENCE [LARGE SCALE GENOMIC DNA]</scope>
    <source>
        <strain evidence="12 13">DSM 21793</strain>
    </source>
</reference>
<dbReference type="InterPro" id="IPR036837">
    <property type="entry name" value="Cation_efflux_CTD_sf"/>
</dbReference>
<keyword evidence="13" id="KW-1185">Reference proteome</keyword>
<proteinExistence type="inferred from homology"/>
<gene>
    <name evidence="12" type="ORF">GGQ61_001448</name>
</gene>
<dbReference type="GO" id="GO:0015341">
    <property type="term" value="F:zinc efflux antiporter activity"/>
    <property type="evidence" value="ECO:0007669"/>
    <property type="project" value="TreeGrafter"/>
</dbReference>
<feature type="transmembrane region" description="Helical" evidence="9">
    <location>
        <begin position="46"/>
        <end position="69"/>
    </location>
</feature>
<evidence type="ECO:0000256" key="9">
    <source>
        <dbReference type="SAM" id="Phobius"/>
    </source>
</evidence>
<evidence type="ECO:0000256" key="5">
    <source>
        <dbReference type="ARBA" id="ARBA00022692"/>
    </source>
</evidence>
<comment type="similarity">
    <text evidence="2">Belongs to the cation diffusion facilitator (CDF) transporter (TC 2.A.4) family.</text>
</comment>
<feature type="transmembrane region" description="Helical" evidence="9">
    <location>
        <begin position="21"/>
        <end position="40"/>
    </location>
</feature>
<dbReference type="InterPro" id="IPR058533">
    <property type="entry name" value="Cation_efflux_TM"/>
</dbReference>
<dbReference type="InterPro" id="IPR027469">
    <property type="entry name" value="Cation_efflux_TMD_sf"/>
</dbReference>
<dbReference type="Proteomes" id="UP000530564">
    <property type="component" value="Unassembled WGS sequence"/>
</dbReference>
<dbReference type="GO" id="GO:0015086">
    <property type="term" value="F:cadmium ion transmembrane transporter activity"/>
    <property type="evidence" value="ECO:0007669"/>
    <property type="project" value="TreeGrafter"/>
</dbReference>
<comment type="caution">
    <text evidence="12">The sequence shown here is derived from an EMBL/GenBank/DDBJ whole genome shotgun (WGS) entry which is preliminary data.</text>
</comment>
<comment type="subcellular location">
    <subcellularLocation>
        <location evidence="1">Membrane</location>
        <topology evidence="1">Multi-pass membrane protein</topology>
    </subcellularLocation>
</comment>
<feature type="transmembrane region" description="Helical" evidence="9">
    <location>
        <begin position="126"/>
        <end position="147"/>
    </location>
</feature>
<dbReference type="InterPro" id="IPR050291">
    <property type="entry name" value="CDF_Transporter"/>
</dbReference>
<evidence type="ECO:0000256" key="7">
    <source>
        <dbReference type="ARBA" id="ARBA00023136"/>
    </source>
</evidence>
<dbReference type="GO" id="GO:0006882">
    <property type="term" value="P:intracellular zinc ion homeostasis"/>
    <property type="evidence" value="ECO:0007669"/>
    <property type="project" value="TreeGrafter"/>
</dbReference>
<feature type="domain" description="Cation efflux protein cytoplasmic" evidence="11">
    <location>
        <begin position="222"/>
        <end position="296"/>
    </location>
</feature>
<dbReference type="InterPro" id="IPR027470">
    <property type="entry name" value="Cation_efflux_CTD"/>
</dbReference>
<dbReference type="PANTHER" id="PTHR43840:SF41">
    <property type="entry name" value="CATION-EFFLUX PUMP FIEF"/>
    <property type="match status" value="1"/>
</dbReference>
<evidence type="ECO:0000259" key="11">
    <source>
        <dbReference type="Pfam" id="PF16916"/>
    </source>
</evidence>
<evidence type="ECO:0000256" key="4">
    <source>
        <dbReference type="ARBA" id="ARBA00022475"/>
    </source>
</evidence>
<dbReference type="Pfam" id="PF01545">
    <property type="entry name" value="Cation_efflux"/>
    <property type="match status" value="1"/>
</dbReference>
<feature type="domain" description="Cation efflux protein transmembrane" evidence="10">
    <location>
        <begin position="23"/>
        <end position="216"/>
    </location>
</feature>
<evidence type="ECO:0000259" key="10">
    <source>
        <dbReference type="Pfam" id="PF01545"/>
    </source>
</evidence>
<feature type="region of interest" description="Disordered" evidence="8">
    <location>
        <begin position="299"/>
        <end position="320"/>
    </location>
</feature>
<feature type="transmembrane region" description="Helical" evidence="9">
    <location>
        <begin position="167"/>
        <end position="185"/>
    </location>
</feature>
<dbReference type="Gene3D" id="1.20.1510.10">
    <property type="entry name" value="Cation efflux protein transmembrane domain"/>
    <property type="match status" value="1"/>
</dbReference>
<dbReference type="EMBL" id="JACIDK010000002">
    <property type="protein sequence ID" value="MBB3890731.1"/>
    <property type="molecule type" value="Genomic_DNA"/>
</dbReference>
<feature type="transmembrane region" description="Helical" evidence="9">
    <location>
        <begin position="191"/>
        <end position="208"/>
    </location>
</feature>
<dbReference type="NCBIfam" id="TIGR01297">
    <property type="entry name" value="CDF"/>
    <property type="match status" value="1"/>
</dbReference>
<dbReference type="GO" id="GO:0005886">
    <property type="term" value="C:plasma membrane"/>
    <property type="evidence" value="ECO:0007669"/>
    <property type="project" value="TreeGrafter"/>
</dbReference>
<dbReference type="Pfam" id="PF16916">
    <property type="entry name" value="ZT_dimer"/>
    <property type="match status" value="1"/>
</dbReference>
<dbReference type="InterPro" id="IPR002524">
    <property type="entry name" value="Cation_efflux"/>
</dbReference>
<evidence type="ECO:0000256" key="2">
    <source>
        <dbReference type="ARBA" id="ARBA00008114"/>
    </source>
</evidence>
<feature type="transmembrane region" description="Helical" evidence="9">
    <location>
        <begin position="89"/>
        <end position="106"/>
    </location>
</feature>
<protein>
    <submittedName>
        <fullName evidence="12">Cation diffusion facilitator family transporter</fullName>
    </submittedName>
</protein>
<name>A0A839ZZG1_9CAUL</name>
<keyword evidence="7 9" id="KW-0472">Membrane</keyword>
<accession>A0A839ZZG1</accession>
<dbReference type="PANTHER" id="PTHR43840">
    <property type="entry name" value="MITOCHONDRIAL METAL TRANSPORTER 1-RELATED"/>
    <property type="match status" value="1"/>
</dbReference>
<dbReference type="GO" id="GO:0015093">
    <property type="term" value="F:ferrous iron transmembrane transporter activity"/>
    <property type="evidence" value="ECO:0007669"/>
    <property type="project" value="TreeGrafter"/>
</dbReference>
<evidence type="ECO:0000256" key="3">
    <source>
        <dbReference type="ARBA" id="ARBA00022448"/>
    </source>
</evidence>
<dbReference type="RefSeq" id="WP_183771087.1">
    <property type="nucleotide sequence ID" value="NZ_JACIDK010000002.1"/>
</dbReference>
<evidence type="ECO:0000256" key="1">
    <source>
        <dbReference type="ARBA" id="ARBA00004141"/>
    </source>
</evidence>
<evidence type="ECO:0000256" key="6">
    <source>
        <dbReference type="ARBA" id="ARBA00022989"/>
    </source>
</evidence>
<evidence type="ECO:0000256" key="8">
    <source>
        <dbReference type="SAM" id="MobiDB-lite"/>
    </source>
</evidence>
<keyword evidence="4" id="KW-1003">Cell membrane</keyword>
<dbReference type="AlphaFoldDB" id="A0A839ZZG1"/>
<keyword evidence="6 9" id="KW-1133">Transmembrane helix</keyword>
<organism evidence="12 13">
    <name type="scientific">Phenylobacterium haematophilum</name>
    <dbReference type="NCBI Taxonomy" id="98513"/>
    <lineage>
        <taxon>Bacteria</taxon>
        <taxon>Pseudomonadati</taxon>
        <taxon>Pseudomonadota</taxon>
        <taxon>Alphaproteobacteria</taxon>
        <taxon>Caulobacterales</taxon>
        <taxon>Caulobacteraceae</taxon>
        <taxon>Phenylobacterium</taxon>
    </lineage>
</organism>
<evidence type="ECO:0000313" key="12">
    <source>
        <dbReference type="EMBL" id="MBB3890731.1"/>
    </source>
</evidence>
<sequence length="320" mass="33662">MATAVRPRLSAAETALLTRRITLASTVMALLLVTTKALAWRASDSIALLASAADSGLDLLASLVTFFAVRYAASPPDAEHRFGHGKAEAFASLMQGGLVFASAALVGREAIMGLIDPQPVRQEGLALAVMAISTVLTFGLISAQSWVLKRTSSVAVAGDRAHYATDLASNLAALVGIAAAAWLGLHGLDALAALVVTGLLLWGAISVFREAANQLMDRELPIEERERIIALVTQDVRLTDVHQLRTRASGPYVHMQMHVDLDPALSLQQAHAAVVAAEKRILAEFPSADIIIHPDPRGAAEPHGGAFAESALGKRGLNEA</sequence>
<keyword evidence="5 9" id="KW-0812">Transmembrane</keyword>
<dbReference type="SUPFAM" id="SSF161111">
    <property type="entry name" value="Cation efflux protein transmembrane domain-like"/>
    <property type="match status" value="1"/>
</dbReference>
<evidence type="ECO:0000313" key="13">
    <source>
        <dbReference type="Proteomes" id="UP000530564"/>
    </source>
</evidence>